<evidence type="ECO:0000313" key="4">
    <source>
        <dbReference type="Proteomes" id="UP000467841"/>
    </source>
</evidence>
<dbReference type="AlphaFoldDB" id="A0A6D2HTE2"/>
<gene>
    <name evidence="3" type="ORF">MERR_LOCUS5936</name>
</gene>
<dbReference type="PROSITE" id="PS50011">
    <property type="entry name" value="PROTEIN_KINASE_DOM"/>
    <property type="match status" value="1"/>
</dbReference>
<evidence type="ECO:0000259" key="2">
    <source>
        <dbReference type="PROSITE" id="PS50011"/>
    </source>
</evidence>
<dbReference type="EMBL" id="CACVBM020000410">
    <property type="protein sequence ID" value="CAA7018701.1"/>
    <property type="molecule type" value="Genomic_DNA"/>
</dbReference>
<dbReference type="GO" id="GO:0016020">
    <property type="term" value="C:membrane"/>
    <property type="evidence" value="ECO:0007669"/>
    <property type="project" value="UniProtKB-SubCell"/>
</dbReference>
<accession>A0A6D2HTE2</accession>
<reference evidence="3" key="1">
    <citation type="submission" date="2020-01" db="EMBL/GenBank/DDBJ databases">
        <authorList>
            <person name="Mishra B."/>
        </authorList>
    </citation>
    <scope>NUCLEOTIDE SEQUENCE [LARGE SCALE GENOMIC DNA]</scope>
</reference>
<dbReference type="GO" id="GO:0004672">
    <property type="term" value="F:protein kinase activity"/>
    <property type="evidence" value="ECO:0007669"/>
    <property type="project" value="InterPro"/>
</dbReference>
<sequence length="213" mass="24005">MLGKLHHPNVMVPLAYVLYSQGFLLFYDFAHTRSTLYDVLHNHTGDVVDWMSRYSISVGIAQGISYLHGSISNGREPIFLPDLSSKKIMLKSLIEPLVGDIELFKGMDPSKKYAYTMRVTTAGNVYSFGVILLELLTGKPAVSEGRELAKWVMQRHWSQQEECNNILDLRVSKTSTVATKQMLRVLSIALACINISPGARPKMKFVLRMLTRL</sequence>
<dbReference type="SUPFAM" id="SSF56112">
    <property type="entry name" value="Protein kinase-like (PK-like)"/>
    <property type="match status" value="1"/>
</dbReference>
<dbReference type="GO" id="GO:0005524">
    <property type="term" value="F:ATP binding"/>
    <property type="evidence" value="ECO:0007669"/>
    <property type="project" value="InterPro"/>
</dbReference>
<dbReference type="PANTHER" id="PTHR48006:SF92">
    <property type="entry name" value="LRR RECEPTOR-LIKE SERINE_THREONINE-PROTEIN KINASE GSO1"/>
    <property type="match status" value="1"/>
</dbReference>
<comment type="subcellular location">
    <subcellularLocation>
        <location evidence="1">Membrane</location>
        <topology evidence="1">Single-pass type I membrane protein</topology>
    </subcellularLocation>
</comment>
<dbReference type="Proteomes" id="UP000467841">
    <property type="component" value="Unassembled WGS sequence"/>
</dbReference>
<comment type="caution">
    <text evidence="3">The sequence shown here is derived from an EMBL/GenBank/DDBJ whole genome shotgun (WGS) entry which is preliminary data.</text>
</comment>
<dbReference type="InterPro" id="IPR000719">
    <property type="entry name" value="Prot_kinase_dom"/>
</dbReference>
<name>A0A6D2HTE2_9BRAS</name>
<dbReference type="InterPro" id="IPR001245">
    <property type="entry name" value="Ser-Thr/Tyr_kinase_cat_dom"/>
</dbReference>
<evidence type="ECO:0000313" key="3">
    <source>
        <dbReference type="EMBL" id="CAA7018701.1"/>
    </source>
</evidence>
<dbReference type="OrthoDB" id="4062651at2759"/>
<dbReference type="InterPro" id="IPR011009">
    <property type="entry name" value="Kinase-like_dom_sf"/>
</dbReference>
<dbReference type="Gene3D" id="1.10.510.10">
    <property type="entry name" value="Transferase(Phosphotransferase) domain 1"/>
    <property type="match status" value="1"/>
</dbReference>
<keyword evidence="4" id="KW-1185">Reference proteome</keyword>
<dbReference type="Pfam" id="PF07714">
    <property type="entry name" value="PK_Tyr_Ser-Thr"/>
    <property type="match status" value="1"/>
</dbReference>
<organism evidence="3 4">
    <name type="scientific">Microthlaspi erraticum</name>
    <dbReference type="NCBI Taxonomy" id="1685480"/>
    <lineage>
        <taxon>Eukaryota</taxon>
        <taxon>Viridiplantae</taxon>
        <taxon>Streptophyta</taxon>
        <taxon>Embryophyta</taxon>
        <taxon>Tracheophyta</taxon>
        <taxon>Spermatophyta</taxon>
        <taxon>Magnoliopsida</taxon>
        <taxon>eudicotyledons</taxon>
        <taxon>Gunneridae</taxon>
        <taxon>Pentapetalae</taxon>
        <taxon>rosids</taxon>
        <taxon>malvids</taxon>
        <taxon>Brassicales</taxon>
        <taxon>Brassicaceae</taxon>
        <taxon>Coluteocarpeae</taxon>
        <taxon>Microthlaspi</taxon>
    </lineage>
</organism>
<feature type="domain" description="Protein kinase" evidence="2">
    <location>
        <begin position="1"/>
        <end position="213"/>
    </location>
</feature>
<dbReference type="PANTHER" id="PTHR48006">
    <property type="entry name" value="LEUCINE-RICH REPEAT-CONTAINING PROTEIN DDB_G0281931-RELATED"/>
    <property type="match status" value="1"/>
</dbReference>
<evidence type="ECO:0000256" key="1">
    <source>
        <dbReference type="ARBA" id="ARBA00004479"/>
    </source>
</evidence>
<proteinExistence type="predicted"/>
<protein>
    <recommendedName>
        <fullName evidence="2">Protein kinase domain-containing protein</fullName>
    </recommendedName>
</protein>
<dbReference type="InterPro" id="IPR051824">
    <property type="entry name" value="LRR_Rcpt-Like_S/T_Kinase"/>
</dbReference>